<organism evidence="7 8">
    <name type="scientific">Didymella heteroderae</name>
    <dbReference type="NCBI Taxonomy" id="1769908"/>
    <lineage>
        <taxon>Eukaryota</taxon>
        <taxon>Fungi</taxon>
        <taxon>Dikarya</taxon>
        <taxon>Ascomycota</taxon>
        <taxon>Pezizomycotina</taxon>
        <taxon>Dothideomycetes</taxon>
        <taxon>Pleosporomycetidae</taxon>
        <taxon>Pleosporales</taxon>
        <taxon>Pleosporineae</taxon>
        <taxon>Didymellaceae</taxon>
        <taxon>Didymella</taxon>
    </lineage>
</organism>
<keyword evidence="3" id="KW-0479">Metal-binding</keyword>
<evidence type="ECO:0000256" key="5">
    <source>
        <dbReference type="ARBA" id="ARBA00023239"/>
    </source>
</evidence>
<accession>A0A9P4WP28</accession>
<dbReference type="OrthoDB" id="3359285at2759"/>
<dbReference type="GO" id="GO:0046872">
    <property type="term" value="F:metal ion binding"/>
    <property type="evidence" value="ECO:0007669"/>
    <property type="project" value="UniProtKB-KW"/>
</dbReference>
<dbReference type="Proteomes" id="UP000758155">
    <property type="component" value="Unassembled WGS sequence"/>
</dbReference>
<evidence type="ECO:0000256" key="3">
    <source>
        <dbReference type="ARBA" id="ARBA00022723"/>
    </source>
</evidence>
<evidence type="ECO:0000256" key="2">
    <source>
        <dbReference type="ARBA" id="ARBA00022617"/>
    </source>
</evidence>
<evidence type="ECO:0000256" key="4">
    <source>
        <dbReference type="ARBA" id="ARBA00023004"/>
    </source>
</evidence>
<keyword evidence="8" id="KW-1185">Reference proteome</keyword>
<name>A0A9P4WP28_9PLEO</name>
<feature type="region of interest" description="Disordered" evidence="6">
    <location>
        <begin position="8"/>
        <end position="31"/>
    </location>
</feature>
<sequence length="238" mass="26477">MAEEVYFKSQHAQIRNPTTPPKAPNPPHKHVTQLQPTLPGLLRALPNKHVSPCHCHDRRTLSLTGRLYTSAVDKIRSFVTSPSSTPSFWETASVTDKCGLFNIVVIAFWPSVPSFEAWKTESRFEGWWKSTERELDGHGWFQEVVLPPVDRFETVFSNNGIPEGAENMRENIGGELGEHAYWGSMRGRLAAAQDDQLEGEKRVAASNEAAIEAQEDPGAKRVAVSGQKNLCVIRSGQD</sequence>
<evidence type="ECO:0000313" key="8">
    <source>
        <dbReference type="Proteomes" id="UP000758155"/>
    </source>
</evidence>
<dbReference type="EMBL" id="SWKV01000041">
    <property type="protein sequence ID" value="KAF3037676.1"/>
    <property type="molecule type" value="Genomic_DNA"/>
</dbReference>
<evidence type="ECO:0000256" key="6">
    <source>
        <dbReference type="SAM" id="MobiDB-lite"/>
    </source>
</evidence>
<evidence type="ECO:0000313" key="7">
    <source>
        <dbReference type="EMBL" id="KAF3037676.1"/>
    </source>
</evidence>
<protein>
    <submittedName>
        <fullName evidence="7">Uncharacterized protein</fullName>
    </submittedName>
</protein>
<gene>
    <name evidence="7" type="ORF">E8E12_007424</name>
</gene>
<keyword evidence="5" id="KW-0456">Lyase</keyword>
<dbReference type="InterPro" id="IPR025702">
    <property type="entry name" value="OXD"/>
</dbReference>
<reference evidence="7" key="1">
    <citation type="submission" date="2019-04" db="EMBL/GenBank/DDBJ databases">
        <title>Sequencing of skin fungus with MAO and IRED activity.</title>
        <authorList>
            <person name="Marsaioli A.J."/>
            <person name="Bonatto J.M.C."/>
            <person name="Reis Junior O."/>
        </authorList>
    </citation>
    <scope>NUCLEOTIDE SEQUENCE</scope>
    <source>
        <strain evidence="7">28M1</strain>
    </source>
</reference>
<comment type="caution">
    <text evidence="7">The sequence shown here is derived from an EMBL/GenBank/DDBJ whole genome shotgun (WGS) entry which is preliminary data.</text>
</comment>
<evidence type="ECO:0000256" key="1">
    <source>
        <dbReference type="ARBA" id="ARBA00001970"/>
    </source>
</evidence>
<dbReference type="GO" id="GO:0016829">
    <property type="term" value="F:lyase activity"/>
    <property type="evidence" value="ECO:0007669"/>
    <property type="project" value="UniProtKB-KW"/>
</dbReference>
<dbReference type="AlphaFoldDB" id="A0A9P4WP28"/>
<keyword evidence="4" id="KW-0408">Iron</keyword>
<proteinExistence type="predicted"/>
<dbReference type="Pfam" id="PF13816">
    <property type="entry name" value="Dehydratase_hem"/>
    <property type="match status" value="1"/>
</dbReference>
<comment type="cofactor">
    <cofactor evidence="1">
        <name>heme b</name>
        <dbReference type="ChEBI" id="CHEBI:60344"/>
    </cofactor>
</comment>
<keyword evidence="2" id="KW-0349">Heme</keyword>